<protein>
    <submittedName>
        <fullName evidence="3">Aminopeptidase P family protein</fullName>
    </submittedName>
</protein>
<evidence type="ECO:0000313" key="4">
    <source>
        <dbReference type="Proteomes" id="UP000287447"/>
    </source>
</evidence>
<dbReference type="Gene3D" id="3.90.230.10">
    <property type="entry name" value="Creatinase/methionine aminopeptidase superfamily"/>
    <property type="match status" value="1"/>
</dbReference>
<dbReference type="RefSeq" id="WP_127763325.1">
    <property type="nucleotide sequence ID" value="NZ_SADE01000001.1"/>
</dbReference>
<dbReference type="InterPro" id="IPR036005">
    <property type="entry name" value="Creatinase/aminopeptidase-like"/>
</dbReference>
<reference evidence="4" key="1">
    <citation type="submission" date="2019-01" db="EMBL/GenBank/DDBJ databases">
        <title>Gri0909 isolated from a small marine red alga.</title>
        <authorList>
            <person name="Kim J."/>
            <person name="Jeong S.E."/>
            <person name="Jeon C.O."/>
        </authorList>
    </citation>
    <scope>NUCLEOTIDE SEQUENCE [LARGE SCALE GENOMIC DNA]</scope>
    <source>
        <strain evidence="4">Gri0909</strain>
    </source>
</reference>
<dbReference type="InterPro" id="IPR000587">
    <property type="entry name" value="Creatinase_N"/>
</dbReference>
<gene>
    <name evidence="3" type="ORF">EOI86_01200</name>
</gene>
<evidence type="ECO:0000313" key="3">
    <source>
        <dbReference type="EMBL" id="RVU37952.1"/>
    </source>
</evidence>
<dbReference type="InterPro" id="IPR029149">
    <property type="entry name" value="Creatin/AminoP/Spt16_N"/>
</dbReference>
<evidence type="ECO:0000259" key="2">
    <source>
        <dbReference type="Pfam" id="PF01321"/>
    </source>
</evidence>
<dbReference type="InterPro" id="IPR000994">
    <property type="entry name" value="Pept_M24"/>
</dbReference>
<proteinExistence type="predicted"/>
<dbReference type="OrthoDB" id="8286321at2"/>
<dbReference type="Pfam" id="PF01321">
    <property type="entry name" value="Creatinase_N"/>
    <property type="match status" value="1"/>
</dbReference>
<feature type="domain" description="Peptidase M24" evidence="1">
    <location>
        <begin position="161"/>
        <end position="350"/>
    </location>
</feature>
<dbReference type="GO" id="GO:0004177">
    <property type="term" value="F:aminopeptidase activity"/>
    <property type="evidence" value="ECO:0007669"/>
    <property type="project" value="UniProtKB-KW"/>
</dbReference>
<keyword evidence="3" id="KW-0645">Protease</keyword>
<dbReference type="AlphaFoldDB" id="A0A437QTW3"/>
<keyword evidence="3" id="KW-0031">Aminopeptidase</keyword>
<dbReference type="PANTHER" id="PTHR46112:SF2">
    <property type="entry name" value="XAA-PRO AMINOPEPTIDASE P-RELATED"/>
    <property type="match status" value="1"/>
</dbReference>
<dbReference type="SUPFAM" id="SSF53092">
    <property type="entry name" value="Creatinase/prolidase N-terminal domain"/>
    <property type="match status" value="1"/>
</dbReference>
<dbReference type="InterPro" id="IPR050659">
    <property type="entry name" value="Peptidase_M24B"/>
</dbReference>
<dbReference type="Gene3D" id="3.40.350.10">
    <property type="entry name" value="Creatinase/prolidase N-terminal domain"/>
    <property type="match status" value="1"/>
</dbReference>
<evidence type="ECO:0000259" key="1">
    <source>
        <dbReference type="Pfam" id="PF00557"/>
    </source>
</evidence>
<dbReference type="Proteomes" id="UP000287447">
    <property type="component" value="Unassembled WGS sequence"/>
</dbReference>
<keyword evidence="3" id="KW-0378">Hydrolase</keyword>
<keyword evidence="4" id="KW-1185">Reference proteome</keyword>
<comment type="caution">
    <text evidence="3">The sequence shown here is derived from an EMBL/GenBank/DDBJ whole genome shotgun (WGS) entry which is preliminary data.</text>
</comment>
<sequence length="384" mass="41708">MALHFSEQELAGRRAAACAAMQEQRLDGLLITRQESMFYLTGYDTFGYVYFQCLYLGADGDCFLLTRAPDLRQAKHTSTIAEVHVWKDVEGAEPHRELRDLLHQRGLAGKHLGVEYESYGLTAASGKKLDAALDGFVTLSDASTLVSRLRLIKSSAELGYVRKAGELGDHALAEAHRLARPGADEGEILAAMQAAVFAGGGDYPGNEFIIGSGDDALLCRYKSGRRVLDDVDQLNLEFAGAYRHYHAALFRTVPIGKADPLHIEYHKAAQDALLACEDALTPGHTAGDVFDAHAKVLDAAGLADHRMNACGYSLGTTFAPNWMDWPMLYHGNPVEMRPGMVFFIHIIIFNSDAGIAQCLGRTSIVTETGAESLSTAGLELFLGE</sequence>
<accession>A0A437QTW3</accession>
<dbReference type="SUPFAM" id="SSF55920">
    <property type="entry name" value="Creatinase/aminopeptidase"/>
    <property type="match status" value="1"/>
</dbReference>
<dbReference type="Pfam" id="PF00557">
    <property type="entry name" value="Peptidase_M24"/>
    <property type="match status" value="1"/>
</dbReference>
<dbReference type="PANTHER" id="PTHR46112">
    <property type="entry name" value="AMINOPEPTIDASE"/>
    <property type="match status" value="1"/>
</dbReference>
<dbReference type="CDD" id="cd01066">
    <property type="entry name" value="APP_MetAP"/>
    <property type="match status" value="1"/>
</dbReference>
<feature type="domain" description="Creatinase N-terminal" evidence="2">
    <location>
        <begin position="13"/>
        <end position="152"/>
    </location>
</feature>
<organism evidence="3 4">
    <name type="scientific">Hwanghaeella grinnelliae</name>
    <dbReference type="NCBI Taxonomy" id="2500179"/>
    <lineage>
        <taxon>Bacteria</taxon>
        <taxon>Pseudomonadati</taxon>
        <taxon>Pseudomonadota</taxon>
        <taxon>Alphaproteobacteria</taxon>
        <taxon>Rhodospirillales</taxon>
        <taxon>Rhodospirillaceae</taxon>
        <taxon>Hwanghaeella</taxon>
    </lineage>
</organism>
<name>A0A437QTW3_9PROT</name>
<dbReference type="EMBL" id="SADE01000001">
    <property type="protein sequence ID" value="RVU37952.1"/>
    <property type="molecule type" value="Genomic_DNA"/>
</dbReference>